<dbReference type="Pfam" id="PF00574">
    <property type="entry name" value="CLP_protease"/>
    <property type="match status" value="1"/>
</dbReference>
<dbReference type="SUPFAM" id="SSF52096">
    <property type="entry name" value="ClpP/crotonase"/>
    <property type="match status" value="1"/>
</dbReference>
<name>A0A484LSC4_9ASTE</name>
<dbReference type="InterPro" id="IPR029045">
    <property type="entry name" value="ClpP/crotonase-like_dom_sf"/>
</dbReference>
<proteinExistence type="inferred from homology"/>
<dbReference type="PANTHER" id="PTHR10381">
    <property type="entry name" value="ATP-DEPENDENT CLP PROTEASE PROTEOLYTIC SUBUNIT"/>
    <property type="match status" value="1"/>
</dbReference>
<dbReference type="AlphaFoldDB" id="A0A484LSC4"/>
<evidence type="ECO:0000256" key="3">
    <source>
        <dbReference type="SAM" id="MobiDB-lite"/>
    </source>
</evidence>
<dbReference type="Gene3D" id="3.90.226.10">
    <property type="entry name" value="2-enoyl-CoA Hydratase, Chain A, domain 1"/>
    <property type="match status" value="1"/>
</dbReference>
<dbReference type="GO" id="GO:0004176">
    <property type="term" value="F:ATP-dependent peptidase activity"/>
    <property type="evidence" value="ECO:0007669"/>
    <property type="project" value="InterPro"/>
</dbReference>
<comment type="similarity">
    <text evidence="1 2">Belongs to the peptidase S14 family.</text>
</comment>
<dbReference type="PRINTS" id="PR00127">
    <property type="entry name" value="CLPPROTEASEP"/>
</dbReference>
<dbReference type="EMBL" id="OOIL02001823">
    <property type="protein sequence ID" value="VFQ78708.1"/>
    <property type="molecule type" value="Genomic_DNA"/>
</dbReference>
<evidence type="ECO:0000313" key="4">
    <source>
        <dbReference type="EMBL" id="VFQ78708.1"/>
    </source>
</evidence>
<accession>A0A484LSC4</accession>
<gene>
    <name evidence="4" type="ORF">CCAM_LOCUS20484</name>
</gene>
<dbReference type="GO" id="GO:0006515">
    <property type="term" value="P:protein quality control for misfolded or incompletely synthesized proteins"/>
    <property type="evidence" value="ECO:0007669"/>
    <property type="project" value="TreeGrafter"/>
</dbReference>
<dbReference type="GO" id="GO:0009532">
    <property type="term" value="C:plastid stroma"/>
    <property type="evidence" value="ECO:0007669"/>
    <property type="project" value="UniProtKB-ARBA"/>
</dbReference>
<dbReference type="GO" id="GO:0004252">
    <property type="term" value="F:serine-type endopeptidase activity"/>
    <property type="evidence" value="ECO:0007669"/>
    <property type="project" value="InterPro"/>
</dbReference>
<dbReference type="CDD" id="cd07017">
    <property type="entry name" value="S14_ClpP_2"/>
    <property type="match status" value="1"/>
</dbReference>
<sequence length="390" mass="42806">MTSSLLLPGLHGPATAGCRWDNCGCLGIQKSSFFSTPKLTFSPSRRTKKNSLGGDFSSPEASKSRLDRIPKQFRGENLKDGLMENYKNVPRTLYGLSPSQMNMFMTEDNPVHRQSKSVNEESISSRHNYLNNGGMYTIEGSENYSPSITMYGGAARGSVPRSKSEPPDLPSELLDARIVFLGMPIVPSVTELVLAQFMWLDFDNSTKPIHLYINSSGTQSEERELVGSETDAYAIADSIGFCKAPVYTVNVGMAHGQAAMLLGLGKKGYRALLPHASTKLYLPSISKSSGPATDMWIKSKELEANADSYLDLLSRSVGKPKEEIERDIRRTKYLSPQEAIDYGLADRIYQRGDDAFDKRTNAEALLAKSLAMRRAAGPSPSADSGYNKGW</sequence>
<dbReference type="InterPro" id="IPR001907">
    <property type="entry name" value="ClpP"/>
</dbReference>
<dbReference type="GO" id="GO:0051117">
    <property type="term" value="F:ATPase binding"/>
    <property type="evidence" value="ECO:0007669"/>
    <property type="project" value="TreeGrafter"/>
</dbReference>
<keyword evidence="5" id="KW-1185">Reference proteome</keyword>
<protein>
    <recommendedName>
        <fullName evidence="2">ATP-dependent Clp protease proteolytic subunit</fullName>
    </recommendedName>
</protein>
<dbReference type="GO" id="GO:0009368">
    <property type="term" value="C:endopeptidase Clp complex"/>
    <property type="evidence" value="ECO:0007669"/>
    <property type="project" value="TreeGrafter"/>
</dbReference>
<feature type="region of interest" description="Disordered" evidence="3">
    <location>
        <begin position="39"/>
        <end position="69"/>
    </location>
</feature>
<evidence type="ECO:0000313" key="5">
    <source>
        <dbReference type="Proteomes" id="UP000595140"/>
    </source>
</evidence>
<evidence type="ECO:0000256" key="1">
    <source>
        <dbReference type="ARBA" id="ARBA00007039"/>
    </source>
</evidence>
<evidence type="ECO:0000256" key="2">
    <source>
        <dbReference type="RuleBase" id="RU003567"/>
    </source>
</evidence>
<dbReference type="Proteomes" id="UP000595140">
    <property type="component" value="Unassembled WGS sequence"/>
</dbReference>
<dbReference type="OrthoDB" id="2017408at2759"/>
<organism evidence="4 5">
    <name type="scientific">Cuscuta campestris</name>
    <dbReference type="NCBI Taxonomy" id="132261"/>
    <lineage>
        <taxon>Eukaryota</taxon>
        <taxon>Viridiplantae</taxon>
        <taxon>Streptophyta</taxon>
        <taxon>Embryophyta</taxon>
        <taxon>Tracheophyta</taxon>
        <taxon>Spermatophyta</taxon>
        <taxon>Magnoliopsida</taxon>
        <taxon>eudicotyledons</taxon>
        <taxon>Gunneridae</taxon>
        <taxon>Pentapetalae</taxon>
        <taxon>asterids</taxon>
        <taxon>lamiids</taxon>
        <taxon>Solanales</taxon>
        <taxon>Convolvulaceae</taxon>
        <taxon>Cuscuteae</taxon>
        <taxon>Cuscuta</taxon>
        <taxon>Cuscuta subgen. Grammica</taxon>
        <taxon>Cuscuta sect. Cleistogrammica</taxon>
    </lineage>
</organism>
<dbReference type="InterPro" id="IPR023562">
    <property type="entry name" value="ClpP/TepA"/>
</dbReference>
<dbReference type="PANTHER" id="PTHR10381:SF55">
    <property type="entry name" value="ATP-DEPENDENT CLP PROTEASE PROTEOLYTIC SUBUNIT-RELATED PROTEIN 1, CHLOROPLASTIC"/>
    <property type="match status" value="1"/>
</dbReference>
<reference evidence="4 5" key="1">
    <citation type="submission" date="2018-04" db="EMBL/GenBank/DDBJ databases">
        <authorList>
            <person name="Vogel A."/>
        </authorList>
    </citation>
    <scope>NUCLEOTIDE SEQUENCE [LARGE SCALE GENOMIC DNA]</scope>
</reference>